<protein>
    <submittedName>
        <fullName evidence="3">Metal-sulfur cluster assembly factor</fullName>
    </submittedName>
</protein>
<dbReference type="RefSeq" id="WP_246967380.1">
    <property type="nucleotide sequence ID" value="NZ_CP095397.1"/>
</dbReference>
<dbReference type="GeneID" id="71854881"/>
<dbReference type="InterPro" id="IPR002744">
    <property type="entry name" value="MIP18-like"/>
</dbReference>
<dbReference type="Pfam" id="PF01883">
    <property type="entry name" value="FeS_assembly_P"/>
    <property type="match status" value="1"/>
</dbReference>
<dbReference type="EMBL" id="JBHSDJ010000013">
    <property type="protein sequence ID" value="MFC4246340.1"/>
    <property type="molecule type" value="Genomic_DNA"/>
</dbReference>
<dbReference type="SUPFAM" id="SSF117916">
    <property type="entry name" value="Fe-S cluster assembly (FSCA) domain-like"/>
    <property type="match status" value="1"/>
</dbReference>
<sequence>MTDARDTDETIDRRADAPNRERVREALDDVTDPELDRSIVELEYVDAIEIDDERVTVAFTLPTAWCSPAFAWMMAVDARDGIEALPGVTETRVILRDHMHDEVINRGVNERLSFEETFPDADGGVDAVRAELDEKARIARQYDAVERLLEAGLEPAQIAALRVADVEPADETGDVAAVYLRDRALAVTVPMEPIESYLEKAEATGVVSTPDDALFRTPEGEPIDPESFDLVHRRGRLATVNMSGQGGICDGLREARQQRLAVDD</sequence>
<evidence type="ECO:0000313" key="3">
    <source>
        <dbReference type="EMBL" id="MFC4246340.1"/>
    </source>
</evidence>
<accession>A0ABD5NWG1</accession>
<proteinExistence type="predicted"/>
<feature type="region of interest" description="Disordered" evidence="1">
    <location>
        <begin position="1"/>
        <end position="27"/>
    </location>
</feature>
<dbReference type="Proteomes" id="UP001595821">
    <property type="component" value="Unassembled WGS sequence"/>
</dbReference>
<reference evidence="3 4" key="1">
    <citation type="journal article" date="2014" name="Int. J. Syst. Evol. Microbiol.">
        <title>Complete genome sequence of Corynebacterium casei LMG S-19264T (=DSM 44701T), isolated from a smear-ripened cheese.</title>
        <authorList>
            <consortium name="US DOE Joint Genome Institute (JGI-PGF)"/>
            <person name="Walter F."/>
            <person name="Albersmeier A."/>
            <person name="Kalinowski J."/>
            <person name="Ruckert C."/>
        </authorList>
    </citation>
    <scope>NUCLEOTIDE SEQUENCE [LARGE SCALE GENOMIC DNA]</scope>
    <source>
        <strain evidence="3 4">IBRC-M 10912</strain>
    </source>
</reference>
<evidence type="ECO:0000259" key="2">
    <source>
        <dbReference type="Pfam" id="PF01883"/>
    </source>
</evidence>
<dbReference type="Gene3D" id="3.30.300.130">
    <property type="entry name" value="Fe-S cluster assembly (FSCA)"/>
    <property type="match status" value="1"/>
</dbReference>
<evidence type="ECO:0000256" key="1">
    <source>
        <dbReference type="SAM" id="MobiDB-lite"/>
    </source>
</evidence>
<feature type="domain" description="MIP18 family-like" evidence="2">
    <location>
        <begin position="20"/>
        <end position="90"/>
    </location>
</feature>
<organism evidence="3 4">
    <name type="scientific">Natribaculum luteum</name>
    <dbReference type="NCBI Taxonomy" id="1586232"/>
    <lineage>
        <taxon>Archaea</taxon>
        <taxon>Methanobacteriati</taxon>
        <taxon>Methanobacteriota</taxon>
        <taxon>Stenosarchaea group</taxon>
        <taxon>Halobacteria</taxon>
        <taxon>Halobacteriales</taxon>
        <taxon>Natrialbaceae</taxon>
        <taxon>Natribaculum</taxon>
    </lineage>
</organism>
<gene>
    <name evidence="3" type="ORF">ACFOZ7_04945</name>
</gene>
<dbReference type="InterPro" id="IPR034904">
    <property type="entry name" value="FSCA_dom_sf"/>
</dbReference>
<dbReference type="AlphaFoldDB" id="A0ABD5NWG1"/>
<name>A0ABD5NWG1_9EURY</name>
<evidence type="ECO:0000313" key="4">
    <source>
        <dbReference type="Proteomes" id="UP001595821"/>
    </source>
</evidence>
<comment type="caution">
    <text evidence="3">The sequence shown here is derived from an EMBL/GenBank/DDBJ whole genome shotgun (WGS) entry which is preliminary data.</text>
</comment>